<dbReference type="Proteomes" id="UP001151518">
    <property type="component" value="Unassembled WGS sequence"/>
</dbReference>
<sequence>MAQIREATHAGSWYTDNGEQLNNQLQTWLDSVPAAVSEIEPEGAICTVPVRGARAIIGPHAGLSYSGATAAYAYKCIDVSKVRRVFLLGPSHHVYLEKCALSKCNEYETPLGNLIVDQETVQELRTKWGDEWQTMSLKADEDEHSLEMHLPFIYKVFEEHIDQLKLVPIMVGNLRFGKEQRYGEMLAPYLADEQNFFIISSDFCHWGSRFRYTLYQESEDSHAAHLGARARSGAPGKLPIWESIKRLDWKGMEAIATMSHEAFAQYLAETENTICGRHPIGVILAAINTLYSPDQLSKASSAASGDGSATNDSGPRLRFVKYDQSSKVFIPSDSSVSYASAQGSLAVTSPTQKEATVAAESSVHKPDAALCSEPLTPEERETLVNEAEWGFRKWLRDTSPPTGFVMYPSTRQILKSLNDLQNLLRDVDLSDIAL</sequence>
<gene>
    <name evidence="2" type="ORF">GGI25_004521</name>
</gene>
<evidence type="ECO:0000256" key="1">
    <source>
        <dbReference type="ARBA" id="ARBA00006315"/>
    </source>
</evidence>
<dbReference type="HAMAP" id="MF_00055">
    <property type="entry name" value="MEMO1"/>
    <property type="match status" value="1"/>
</dbReference>
<dbReference type="CDD" id="cd07361">
    <property type="entry name" value="MEMO_like"/>
    <property type="match status" value="1"/>
</dbReference>
<evidence type="ECO:0000313" key="3">
    <source>
        <dbReference type="Proteomes" id="UP001151518"/>
    </source>
</evidence>
<dbReference type="EMBL" id="JANBTW010000062">
    <property type="protein sequence ID" value="KAJ2673954.1"/>
    <property type="molecule type" value="Genomic_DNA"/>
</dbReference>
<organism evidence="2 3">
    <name type="scientific">Coemansia spiralis</name>
    <dbReference type="NCBI Taxonomy" id="417178"/>
    <lineage>
        <taxon>Eukaryota</taxon>
        <taxon>Fungi</taxon>
        <taxon>Fungi incertae sedis</taxon>
        <taxon>Zoopagomycota</taxon>
        <taxon>Kickxellomycotina</taxon>
        <taxon>Kickxellomycetes</taxon>
        <taxon>Kickxellales</taxon>
        <taxon>Kickxellaceae</taxon>
        <taxon>Coemansia</taxon>
    </lineage>
</organism>
<name>A0A9W8G5Z2_9FUNG</name>
<dbReference type="Gene3D" id="3.40.830.10">
    <property type="entry name" value="LigB-like"/>
    <property type="match status" value="1"/>
</dbReference>
<dbReference type="AlphaFoldDB" id="A0A9W8G5Z2"/>
<dbReference type="NCBIfam" id="TIGR04336">
    <property type="entry name" value="AmmeMemoSam_B"/>
    <property type="match status" value="1"/>
</dbReference>
<evidence type="ECO:0008006" key="4">
    <source>
        <dbReference type="Google" id="ProtNLM"/>
    </source>
</evidence>
<accession>A0A9W8G5Z2</accession>
<comment type="similarity">
    <text evidence="1">Belongs to the MEMO1 family.</text>
</comment>
<proteinExistence type="inferred from homology"/>
<dbReference type="PANTHER" id="PTHR11060">
    <property type="entry name" value="PROTEIN MEMO1"/>
    <property type="match status" value="1"/>
</dbReference>
<comment type="caution">
    <text evidence="2">The sequence shown here is derived from an EMBL/GenBank/DDBJ whole genome shotgun (WGS) entry which is preliminary data.</text>
</comment>
<evidence type="ECO:0000313" key="2">
    <source>
        <dbReference type="EMBL" id="KAJ2673954.1"/>
    </source>
</evidence>
<dbReference type="OrthoDB" id="417112at2759"/>
<dbReference type="PANTHER" id="PTHR11060:SF0">
    <property type="entry name" value="PROTEIN MEMO1"/>
    <property type="match status" value="1"/>
</dbReference>
<dbReference type="InterPro" id="IPR002737">
    <property type="entry name" value="MEMO1_fam"/>
</dbReference>
<dbReference type="Pfam" id="PF01875">
    <property type="entry name" value="Memo"/>
    <property type="match status" value="1"/>
</dbReference>
<protein>
    <recommendedName>
        <fullName evidence="4">Protein MEMO1</fullName>
    </recommendedName>
</protein>
<reference evidence="2" key="1">
    <citation type="submission" date="2022-07" db="EMBL/GenBank/DDBJ databases">
        <title>Phylogenomic reconstructions and comparative analyses of Kickxellomycotina fungi.</title>
        <authorList>
            <person name="Reynolds N.K."/>
            <person name="Stajich J.E."/>
            <person name="Barry K."/>
            <person name="Grigoriev I.V."/>
            <person name="Crous P."/>
            <person name="Smith M.E."/>
        </authorList>
    </citation>
    <scope>NUCLEOTIDE SEQUENCE</scope>
    <source>
        <strain evidence="2">NRRL 3115</strain>
    </source>
</reference>